<dbReference type="InterPro" id="IPR010525">
    <property type="entry name" value="ARF_dom"/>
</dbReference>
<evidence type="ECO:0000259" key="9">
    <source>
        <dbReference type="PROSITE" id="PS50863"/>
    </source>
</evidence>
<keyword evidence="4 8" id="KW-0238">DNA-binding</keyword>
<proteinExistence type="inferred from homology"/>
<dbReference type="EMBL" id="JAFEMO010000002">
    <property type="protein sequence ID" value="KAH7576010.1"/>
    <property type="molecule type" value="Genomic_DNA"/>
</dbReference>
<evidence type="ECO:0000256" key="8">
    <source>
        <dbReference type="RuleBase" id="RU004561"/>
    </source>
</evidence>
<dbReference type="InterPro" id="IPR015300">
    <property type="entry name" value="DNA-bd_pseudobarrel_sf"/>
</dbReference>
<keyword evidence="11" id="KW-1185">Reference proteome</keyword>
<dbReference type="Proteomes" id="UP000827721">
    <property type="component" value="Unassembled WGS sequence"/>
</dbReference>
<evidence type="ECO:0000256" key="1">
    <source>
        <dbReference type="ARBA" id="ARBA00004123"/>
    </source>
</evidence>
<evidence type="ECO:0000256" key="2">
    <source>
        <dbReference type="ARBA" id="ARBA00007853"/>
    </source>
</evidence>
<keyword evidence="5 8" id="KW-0804">Transcription</keyword>
<dbReference type="Pfam" id="PF06507">
    <property type="entry name" value="ARF_AD"/>
    <property type="match status" value="1"/>
</dbReference>
<protein>
    <recommendedName>
        <fullName evidence="8">Auxin response factor</fullName>
    </recommendedName>
</protein>
<dbReference type="CDD" id="cd10017">
    <property type="entry name" value="B3_DNA"/>
    <property type="match status" value="1"/>
</dbReference>
<dbReference type="SMART" id="SM01019">
    <property type="entry name" value="B3"/>
    <property type="match status" value="1"/>
</dbReference>
<dbReference type="Gene3D" id="2.30.30.1040">
    <property type="match status" value="1"/>
</dbReference>
<evidence type="ECO:0000256" key="5">
    <source>
        <dbReference type="ARBA" id="ARBA00023163"/>
    </source>
</evidence>
<evidence type="ECO:0000256" key="3">
    <source>
        <dbReference type="ARBA" id="ARBA00023015"/>
    </source>
</evidence>
<evidence type="ECO:0000256" key="6">
    <source>
        <dbReference type="ARBA" id="ARBA00023242"/>
    </source>
</evidence>
<comment type="function">
    <text evidence="8">Auxin response factors (ARFs) are transcriptional factors that bind specifically to the DNA sequence 5'-TGTCTC-3' found in the auxin-responsive promoter elements (AuxREs).</text>
</comment>
<gene>
    <name evidence="10" type="ORF">JRO89_XS02G0275700</name>
</gene>
<dbReference type="Gene3D" id="2.40.330.10">
    <property type="entry name" value="DNA-binding pseudobarrel domain"/>
    <property type="match status" value="1"/>
</dbReference>
<evidence type="ECO:0000313" key="10">
    <source>
        <dbReference type="EMBL" id="KAH7576010.1"/>
    </source>
</evidence>
<reference evidence="10 11" key="1">
    <citation type="submission" date="2021-02" db="EMBL/GenBank/DDBJ databases">
        <title>Plant Genome Project.</title>
        <authorList>
            <person name="Zhang R.-G."/>
        </authorList>
    </citation>
    <scope>NUCLEOTIDE SEQUENCE [LARGE SCALE GENOMIC DNA]</scope>
    <source>
        <tissue evidence="10">Leaves</tissue>
    </source>
</reference>
<keyword evidence="7 8" id="KW-0927">Auxin signaling pathway</keyword>
<keyword evidence="3 8" id="KW-0805">Transcription regulation</keyword>
<organism evidence="10 11">
    <name type="scientific">Xanthoceras sorbifolium</name>
    <dbReference type="NCBI Taxonomy" id="99658"/>
    <lineage>
        <taxon>Eukaryota</taxon>
        <taxon>Viridiplantae</taxon>
        <taxon>Streptophyta</taxon>
        <taxon>Embryophyta</taxon>
        <taxon>Tracheophyta</taxon>
        <taxon>Spermatophyta</taxon>
        <taxon>Magnoliopsida</taxon>
        <taxon>eudicotyledons</taxon>
        <taxon>Gunneridae</taxon>
        <taxon>Pentapetalae</taxon>
        <taxon>rosids</taxon>
        <taxon>malvids</taxon>
        <taxon>Sapindales</taxon>
        <taxon>Sapindaceae</taxon>
        <taxon>Xanthoceroideae</taxon>
        <taxon>Xanthoceras</taxon>
    </lineage>
</organism>
<feature type="domain" description="TF-B3" evidence="9">
    <location>
        <begin position="124"/>
        <end position="226"/>
    </location>
</feature>
<dbReference type="PROSITE" id="PS50863">
    <property type="entry name" value="B3"/>
    <property type="match status" value="1"/>
</dbReference>
<dbReference type="InterPro" id="IPR044835">
    <property type="entry name" value="ARF_plant"/>
</dbReference>
<evidence type="ECO:0000256" key="7">
    <source>
        <dbReference type="ARBA" id="ARBA00023294"/>
    </source>
</evidence>
<accession>A0ABQ8IHL3</accession>
<dbReference type="PANTHER" id="PTHR31384">
    <property type="entry name" value="AUXIN RESPONSE FACTOR 4-RELATED"/>
    <property type="match status" value="1"/>
</dbReference>
<dbReference type="Pfam" id="PF02362">
    <property type="entry name" value="B3"/>
    <property type="match status" value="1"/>
</dbReference>
<comment type="subunit">
    <text evidence="8">Homodimers and heterodimers.</text>
</comment>
<comment type="similarity">
    <text evidence="2 8">Belongs to the ARF family.</text>
</comment>
<dbReference type="PANTHER" id="PTHR31384:SF1">
    <property type="entry name" value="AUXIN RESPONSE FACTOR 9"/>
    <property type="match status" value="1"/>
</dbReference>
<comment type="caution">
    <text evidence="10">The sequence shown here is derived from an EMBL/GenBank/DDBJ whole genome shotgun (WGS) entry which is preliminary data.</text>
</comment>
<dbReference type="SUPFAM" id="SSF101936">
    <property type="entry name" value="DNA-binding pseudobarrel domain"/>
    <property type="match status" value="1"/>
</dbReference>
<comment type="subcellular location">
    <subcellularLocation>
        <location evidence="1 8">Nucleus</location>
    </subcellularLocation>
</comment>
<evidence type="ECO:0000256" key="4">
    <source>
        <dbReference type="ARBA" id="ARBA00023125"/>
    </source>
</evidence>
<dbReference type="InterPro" id="IPR003340">
    <property type="entry name" value="B3_DNA-bd"/>
</dbReference>
<sequence length="515" mass="58142">MDGAWYKELWHACAGPLASVPREGELVYYFPQGHLEQLQALTRQGMEQHVRYFDLPSNIVCRVVNVQLLAEPQTDEVYAQITLLPKSNLIGFVCLTFVPFSDQQGEYASRDPPVPEPRSNVLSLCKTIAASDTGTNSVLSISGMDADSCLPPRDMSLHQELVAMDLHRNEWHFQHIFQDEPGCHVLTTGWSEYVTSKKLVAGDAFILQRQVQGDDDKLRVGVRRNVGQQTSRPSSIISSESMYLGLLATAPNAILRGTMFTIFYKPRTIRSNFIVNVKKYIEAIRCNFFVGMRFKMRFEGEEVSVQSFSGTIDGFEDYCSSMWSDSKWRSLKVQWDEPSSICPERVSPWEVEPFVSISFSTPYVRPTNISSSHITGEWGTRVAVINPNNRTRYVQEIEAEIFYKQCLVTSKRMETVSNDGNGMQFLEEKFDVASEFISGLCANSIETDWSRRGKTNFTLILRSVVKNIIGPVITESPLRKVTAKCNEIEVEFPSNSLMGSMVGDLKDCDVKSQTL</sequence>
<keyword evidence="6 8" id="KW-0539">Nucleus</keyword>
<evidence type="ECO:0000313" key="11">
    <source>
        <dbReference type="Proteomes" id="UP000827721"/>
    </source>
</evidence>
<name>A0ABQ8IHL3_9ROSI</name>